<accession>A0A077R8B4</accession>
<feature type="compositionally biased region" description="Polar residues" evidence="1">
    <location>
        <begin position="281"/>
        <end position="291"/>
    </location>
</feature>
<reference evidence="2" key="1">
    <citation type="journal article" date="2014" name="Genome Biol. Evol.">
        <title>Gene Loss Rather Than Gene Gain Is Associated with a Host Jump from Monocots to Dicots in the Smut Fungus Melanopsichium pennsylvanicum.</title>
        <authorList>
            <person name="Sharma R."/>
            <person name="Mishra B."/>
            <person name="Runge F."/>
            <person name="Thines M."/>
        </authorList>
    </citation>
    <scope>NUCLEOTIDE SEQUENCE</scope>
    <source>
        <strain evidence="2">4</strain>
    </source>
</reference>
<dbReference type="AlphaFoldDB" id="A0A077R8B4"/>
<evidence type="ECO:0000256" key="1">
    <source>
        <dbReference type="SAM" id="MobiDB-lite"/>
    </source>
</evidence>
<name>A0A077R8B4_9BASI</name>
<dbReference type="EMBL" id="HG529646">
    <property type="protein sequence ID" value="CDI55382.1"/>
    <property type="molecule type" value="Genomic_DNA"/>
</dbReference>
<feature type="region of interest" description="Disordered" evidence="1">
    <location>
        <begin position="269"/>
        <end position="291"/>
    </location>
</feature>
<evidence type="ECO:0000313" key="2">
    <source>
        <dbReference type="EMBL" id="CDI55382.1"/>
    </source>
</evidence>
<proteinExistence type="predicted"/>
<sequence>MLRATEHLTWVATLDRLKRGYESLRSSAAFKGDDIAWQTFSGKHLRCKVVFTQPSTMTWASRATQSQNGNLFLAKQPEIDGQLKITVECGPTVLNDGGDDDANEGQMRAGGSNNGTTIQLPSSSQPRAPLILVDINLVRINQAYFNTSRRSDAVEAFHQDTKVLIRYLDESDTTKAHRLLLTFTKEEDKRYFLGLIETECVVRAANVEHKIRKPEIALVQEPKSEVAATADRGEIKPAVDEAMLESQSQSLVEKLLQMAEIRFRQSLSQSSTHLDAPPASQPQSVDQSLAPTRCSTCSQAAQHRELHASQLQQGSSQDSRLVTGSSVHSLVHADVFAEGTPLTDVSDNEGTQSEREEIEVGLFGWPDPSAVECIQDDVRRLCLTDPNLEWIIARCVDEHFQSEYQSQTEYARDS</sequence>
<organism evidence="2">
    <name type="scientific">Melanopsichium pennsylvanicum 4</name>
    <dbReference type="NCBI Taxonomy" id="1398559"/>
    <lineage>
        <taxon>Eukaryota</taxon>
        <taxon>Fungi</taxon>
        <taxon>Dikarya</taxon>
        <taxon>Basidiomycota</taxon>
        <taxon>Ustilaginomycotina</taxon>
        <taxon>Ustilaginomycetes</taxon>
        <taxon>Ustilaginales</taxon>
        <taxon>Ustilaginaceae</taxon>
        <taxon>Melanopsichium</taxon>
    </lineage>
</organism>
<protein>
    <submittedName>
        <fullName evidence="2">Uncharacterized protein</fullName>
    </submittedName>
</protein>